<reference evidence="3" key="1">
    <citation type="submission" date="2019-07" db="EMBL/GenBank/DDBJ databases">
        <title>Chitinimonas sp. nov., isolated from Ny-Alesund, arctica soil.</title>
        <authorList>
            <person name="Xu Q."/>
            <person name="Peng F."/>
        </authorList>
    </citation>
    <scope>NUCLEOTIDE SEQUENCE [LARGE SCALE GENOMIC DNA]</scope>
    <source>
        <strain evidence="3">R3-44</strain>
    </source>
</reference>
<name>A0A516SIV1_9NEIS</name>
<dbReference type="RefSeq" id="WP_144279355.1">
    <property type="nucleotide sequence ID" value="NZ_CP041730.1"/>
</dbReference>
<keyword evidence="3" id="KW-1185">Reference proteome</keyword>
<feature type="transmembrane region" description="Helical" evidence="1">
    <location>
        <begin position="116"/>
        <end position="137"/>
    </location>
</feature>
<dbReference type="EMBL" id="CP041730">
    <property type="protein sequence ID" value="QDQ27968.1"/>
    <property type="molecule type" value="Genomic_DNA"/>
</dbReference>
<feature type="transmembrane region" description="Helical" evidence="1">
    <location>
        <begin position="90"/>
        <end position="110"/>
    </location>
</feature>
<evidence type="ECO:0000256" key="1">
    <source>
        <dbReference type="SAM" id="Phobius"/>
    </source>
</evidence>
<evidence type="ECO:0000313" key="3">
    <source>
        <dbReference type="Proteomes" id="UP000317550"/>
    </source>
</evidence>
<keyword evidence="1" id="KW-1133">Transmembrane helix</keyword>
<gene>
    <name evidence="2" type="ORF">FNU76_17355</name>
</gene>
<proteinExistence type="predicted"/>
<protein>
    <recommendedName>
        <fullName evidence="4">DUF1282 domain-containing protein</fullName>
    </recommendedName>
</protein>
<feature type="transmembrane region" description="Helical" evidence="1">
    <location>
        <begin position="23"/>
        <end position="46"/>
    </location>
</feature>
<keyword evidence="1" id="KW-0812">Transmembrane</keyword>
<dbReference type="KEGG" id="cari:FNU76_17355"/>
<organism evidence="2 3">
    <name type="scientific">Chitinimonas arctica</name>
    <dbReference type="NCBI Taxonomy" id="2594795"/>
    <lineage>
        <taxon>Bacteria</taxon>
        <taxon>Pseudomonadati</taxon>
        <taxon>Pseudomonadota</taxon>
        <taxon>Betaproteobacteria</taxon>
        <taxon>Neisseriales</taxon>
        <taxon>Chitinibacteraceae</taxon>
        <taxon>Chitinimonas</taxon>
    </lineage>
</organism>
<feature type="transmembrane region" description="Helical" evidence="1">
    <location>
        <begin position="52"/>
        <end position="78"/>
    </location>
</feature>
<dbReference type="AlphaFoldDB" id="A0A516SIV1"/>
<dbReference type="OrthoDB" id="9135846at2"/>
<keyword evidence="1" id="KW-0472">Membrane</keyword>
<feature type="transmembrane region" description="Helical" evidence="1">
    <location>
        <begin position="149"/>
        <end position="173"/>
    </location>
</feature>
<evidence type="ECO:0000313" key="2">
    <source>
        <dbReference type="EMBL" id="QDQ27968.1"/>
    </source>
</evidence>
<dbReference type="Proteomes" id="UP000317550">
    <property type="component" value="Chromosome"/>
</dbReference>
<sequence length="196" mass="21420">MPPFFQDALDLARFRVKALEHYAYDWWLPVLWLSFLAVVPPLLALAGSDAPIAMLLTLSLALTWVTVLMLTFFFGWWLKRDPASKVRGSLFPLVVLASSGQLLGPLLALLPGGLRTLAHIALLVYQFWVLATALSRATGMSSRYVLKGFLHYFAAWLIVGVVLSVIAGMLGLLPAPPGQADPAKAGRPLTQVQEQP</sequence>
<evidence type="ECO:0008006" key="4">
    <source>
        <dbReference type="Google" id="ProtNLM"/>
    </source>
</evidence>
<accession>A0A516SIV1</accession>